<dbReference type="Pfam" id="PF22936">
    <property type="entry name" value="Pol_BBD"/>
    <property type="match status" value="2"/>
</dbReference>
<keyword evidence="9" id="KW-0378">Hydrolase</keyword>
<dbReference type="Gene3D" id="3.30.420.10">
    <property type="entry name" value="Ribonuclease H-like superfamily/Ribonuclease H"/>
    <property type="match status" value="1"/>
</dbReference>
<protein>
    <recommendedName>
        <fullName evidence="23">Retrovirus-related Pol polyprotein from transposon TNT 1-94</fullName>
    </recommendedName>
</protein>
<keyword evidence="11" id="KW-0460">Magnesium</keyword>
<evidence type="ECO:0000256" key="3">
    <source>
        <dbReference type="ARBA" id="ARBA00022670"/>
    </source>
</evidence>
<dbReference type="PROSITE" id="PS50158">
    <property type="entry name" value="ZF_CCHC"/>
    <property type="match status" value="2"/>
</dbReference>
<dbReference type="InterPro" id="IPR013103">
    <property type="entry name" value="RVT_2"/>
</dbReference>
<dbReference type="PROSITE" id="PS50994">
    <property type="entry name" value="INTEGRASE"/>
    <property type="match status" value="1"/>
</dbReference>
<dbReference type="GO" id="GO:0006310">
    <property type="term" value="P:DNA recombination"/>
    <property type="evidence" value="ECO:0007669"/>
    <property type="project" value="UniProtKB-KW"/>
</dbReference>
<dbReference type="Proteomes" id="UP000030758">
    <property type="component" value="Unassembled WGS sequence"/>
</dbReference>
<evidence type="ECO:0000256" key="10">
    <source>
        <dbReference type="ARBA" id="ARBA00022840"/>
    </source>
</evidence>
<gene>
    <name evidence="22" type="ORF">M514_21002</name>
</gene>
<dbReference type="Pfam" id="PF07727">
    <property type="entry name" value="RVT_2"/>
    <property type="match status" value="1"/>
</dbReference>
<accession>A0A085NBL2</accession>
<evidence type="ECO:0000256" key="18">
    <source>
        <dbReference type="PROSITE-ProRule" id="PRU00047"/>
    </source>
</evidence>
<dbReference type="Pfam" id="PF25597">
    <property type="entry name" value="SH3_retrovirus"/>
    <property type="match status" value="1"/>
</dbReference>
<evidence type="ECO:0000256" key="2">
    <source>
        <dbReference type="ARBA" id="ARBA00022612"/>
    </source>
</evidence>
<reference evidence="22" key="1">
    <citation type="journal article" date="2014" name="Nat. Genet.">
        <title>Genome and transcriptome of the porcine whipworm Trichuris suis.</title>
        <authorList>
            <person name="Jex A.R."/>
            <person name="Nejsum P."/>
            <person name="Schwarz E.M."/>
            <person name="Hu L."/>
            <person name="Young N.D."/>
            <person name="Hall R.S."/>
            <person name="Korhonen P.K."/>
            <person name="Liao S."/>
            <person name="Thamsborg S."/>
            <person name="Xia J."/>
            <person name="Xu P."/>
            <person name="Wang S."/>
            <person name="Scheerlinck J.P."/>
            <person name="Hofmann A."/>
            <person name="Sternberg P.W."/>
            <person name="Wang J."/>
            <person name="Gasser R.B."/>
        </authorList>
    </citation>
    <scope>NUCLEOTIDE SEQUENCE [LARGE SCALE GENOMIC DNA]</scope>
    <source>
        <strain evidence="22">DCEP-RM93F</strain>
    </source>
</reference>
<evidence type="ECO:0000256" key="11">
    <source>
        <dbReference type="ARBA" id="ARBA00022842"/>
    </source>
</evidence>
<dbReference type="InterPro" id="IPR039537">
    <property type="entry name" value="Retrotran_Ty1/copia-like"/>
</dbReference>
<evidence type="ECO:0000256" key="4">
    <source>
        <dbReference type="ARBA" id="ARBA00022722"/>
    </source>
</evidence>
<dbReference type="SUPFAM" id="SSF53098">
    <property type="entry name" value="Ribonuclease H-like"/>
    <property type="match status" value="1"/>
</dbReference>
<feature type="domain" description="Integrase catalytic" evidence="21">
    <location>
        <begin position="680"/>
        <end position="848"/>
    </location>
</feature>
<feature type="domain" description="CCHC-type" evidence="20">
    <location>
        <begin position="244"/>
        <end position="259"/>
    </location>
</feature>
<dbReference type="GO" id="GO:0004519">
    <property type="term" value="F:endonuclease activity"/>
    <property type="evidence" value="ECO:0007669"/>
    <property type="project" value="UniProtKB-KW"/>
</dbReference>
<dbReference type="GO" id="GO:0004190">
    <property type="term" value="F:aspartic-type endopeptidase activity"/>
    <property type="evidence" value="ECO:0007669"/>
    <property type="project" value="UniProtKB-KW"/>
</dbReference>
<dbReference type="CDD" id="cd09272">
    <property type="entry name" value="RNase_HI_RT_Ty1"/>
    <property type="match status" value="1"/>
</dbReference>
<evidence type="ECO:0000256" key="12">
    <source>
        <dbReference type="ARBA" id="ARBA00022908"/>
    </source>
</evidence>
<dbReference type="EMBL" id="KL367520">
    <property type="protein sequence ID" value="KFD66858.1"/>
    <property type="molecule type" value="Genomic_DNA"/>
</dbReference>
<proteinExistence type="predicted"/>
<feature type="domain" description="CCHC-type" evidence="20">
    <location>
        <begin position="445"/>
        <end position="460"/>
    </location>
</feature>
<dbReference type="GO" id="GO:0003964">
    <property type="term" value="F:RNA-directed DNA polymerase activity"/>
    <property type="evidence" value="ECO:0007669"/>
    <property type="project" value="UniProtKB-KW"/>
</dbReference>
<keyword evidence="2" id="KW-1188">Viral release from host cell</keyword>
<evidence type="ECO:0000256" key="1">
    <source>
        <dbReference type="ARBA" id="ARBA00002180"/>
    </source>
</evidence>
<keyword evidence="12" id="KW-0229">DNA integration</keyword>
<dbReference type="GO" id="GO:0006508">
    <property type="term" value="P:proteolysis"/>
    <property type="evidence" value="ECO:0007669"/>
    <property type="project" value="UniProtKB-KW"/>
</dbReference>
<evidence type="ECO:0000256" key="9">
    <source>
        <dbReference type="ARBA" id="ARBA00022801"/>
    </source>
</evidence>
<name>A0A085NBL2_9BILA</name>
<evidence type="ECO:0000259" key="20">
    <source>
        <dbReference type="PROSITE" id="PS50158"/>
    </source>
</evidence>
<dbReference type="InterPro" id="IPR012337">
    <property type="entry name" value="RNaseH-like_sf"/>
</dbReference>
<dbReference type="GO" id="GO:0042575">
    <property type="term" value="C:DNA polymerase complex"/>
    <property type="evidence" value="ECO:0007669"/>
    <property type="project" value="UniProtKB-ARBA"/>
</dbReference>
<keyword evidence="18" id="KW-0862">Zinc</keyword>
<keyword evidence="3" id="KW-0645">Protease</keyword>
<dbReference type="InterPro" id="IPR057670">
    <property type="entry name" value="SH3_retrovirus"/>
</dbReference>
<dbReference type="Pfam" id="PF00098">
    <property type="entry name" value="zf-CCHC"/>
    <property type="match status" value="2"/>
</dbReference>
<dbReference type="InterPro" id="IPR036397">
    <property type="entry name" value="RNaseH_sf"/>
</dbReference>
<evidence type="ECO:0000256" key="5">
    <source>
        <dbReference type="ARBA" id="ARBA00022723"/>
    </source>
</evidence>
<dbReference type="SUPFAM" id="SSF56672">
    <property type="entry name" value="DNA/RNA polymerases"/>
    <property type="match status" value="1"/>
</dbReference>
<keyword evidence="13" id="KW-0695">RNA-directed DNA polymerase</keyword>
<keyword evidence="18" id="KW-0863">Zinc-finger</keyword>
<keyword evidence="14" id="KW-0239">DNA-directed DNA polymerase</keyword>
<dbReference type="GO" id="GO:0008270">
    <property type="term" value="F:zinc ion binding"/>
    <property type="evidence" value="ECO:0007669"/>
    <property type="project" value="UniProtKB-KW"/>
</dbReference>
<dbReference type="InterPro" id="IPR001584">
    <property type="entry name" value="Integrase_cat-core"/>
</dbReference>
<dbReference type="InterPro" id="IPR043502">
    <property type="entry name" value="DNA/RNA_pol_sf"/>
</dbReference>
<keyword evidence="14" id="KW-0548">Nucleotidyltransferase</keyword>
<evidence type="ECO:0008006" key="23">
    <source>
        <dbReference type="Google" id="ProtNLM"/>
    </source>
</evidence>
<keyword evidence="5" id="KW-0479">Metal-binding</keyword>
<evidence type="ECO:0000256" key="8">
    <source>
        <dbReference type="ARBA" id="ARBA00022759"/>
    </source>
</evidence>
<organism evidence="22">
    <name type="scientific">Trichuris suis</name>
    <name type="common">pig whipworm</name>
    <dbReference type="NCBI Taxonomy" id="68888"/>
    <lineage>
        <taxon>Eukaryota</taxon>
        <taxon>Metazoa</taxon>
        <taxon>Ecdysozoa</taxon>
        <taxon>Nematoda</taxon>
        <taxon>Enoplea</taxon>
        <taxon>Dorylaimia</taxon>
        <taxon>Trichinellida</taxon>
        <taxon>Trichuridae</taxon>
        <taxon>Trichuris</taxon>
    </lineage>
</organism>
<evidence type="ECO:0000256" key="17">
    <source>
        <dbReference type="ARBA" id="ARBA00023268"/>
    </source>
</evidence>
<dbReference type="SMART" id="SM00343">
    <property type="entry name" value="ZnF_C2HC"/>
    <property type="match status" value="2"/>
</dbReference>
<evidence type="ECO:0000256" key="15">
    <source>
        <dbReference type="ARBA" id="ARBA00023113"/>
    </source>
</evidence>
<keyword evidence="4" id="KW-0540">Nuclease</keyword>
<evidence type="ECO:0000256" key="13">
    <source>
        <dbReference type="ARBA" id="ARBA00022918"/>
    </source>
</evidence>
<keyword evidence="6" id="KW-0547">Nucleotide-binding</keyword>
<evidence type="ECO:0000256" key="14">
    <source>
        <dbReference type="ARBA" id="ARBA00022932"/>
    </source>
</evidence>
<keyword evidence="16" id="KW-0233">DNA recombination</keyword>
<evidence type="ECO:0000256" key="16">
    <source>
        <dbReference type="ARBA" id="ARBA00023172"/>
    </source>
</evidence>
<dbReference type="GO" id="GO:0015074">
    <property type="term" value="P:DNA integration"/>
    <property type="evidence" value="ECO:0007669"/>
    <property type="project" value="UniProtKB-KW"/>
</dbReference>
<dbReference type="GO" id="GO:0003676">
    <property type="term" value="F:nucleic acid binding"/>
    <property type="evidence" value="ECO:0007669"/>
    <property type="project" value="InterPro"/>
</dbReference>
<keyword evidence="10" id="KW-0067">ATP-binding</keyword>
<feature type="compositionally biased region" description="Low complexity" evidence="19">
    <location>
        <begin position="950"/>
        <end position="961"/>
    </location>
</feature>
<keyword evidence="7" id="KW-0064">Aspartyl protease</keyword>
<evidence type="ECO:0000256" key="6">
    <source>
        <dbReference type="ARBA" id="ARBA00022741"/>
    </source>
</evidence>
<dbReference type="InterPro" id="IPR001878">
    <property type="entry name" value="Znf_CCHC"/>
</dbReference>
<evidence type="ECO:0000256" key="19">
    <source>
        <dbReference type="SAM" id="MobiDB-lite"/>
    </source>
</evidence>
<dbReference type="GO" id="GO:0003887">
    <property type="term" value="F:DNA-directed DNA polymerase activity"/>
    <property type="evidence" value="ECO:0007669"/>
    <property type="project" value="UniProtKB-KW"/>
</dbReference>
<feature type="region of interest" description="Disordered" evidence="19">
    <location>
        <begin position="950"/>
        <end position="972"/>
    </location>
</feature>
<evidence type="ECO:0000313" key="22">
    <source>
        <dbReference type="EMBL" id="KFD66858.1"/>
    </source>
</evidence>
<keyword evidence="8" id="KW-0255">Endonuclease</keyword>
<evidence type="ECO:0000256" key="7">
    <source>
        <dbReference type="ARBA" id="ARBA00022750"/>
    </source>
</evidence>
<keyword evidence="14" id="KW-0808">Transferase</keyword>
<dbReference type="Pfam" id="PF14223">
    <property type="entry name" value="Retrotran_gag_2"/>
    <property type="match status" value="1"/>
</dbReference>
<sequence>MSTSEVKVHIEKLTGKENWEFWKENVRLLLEFHDLFGIVDGSEKCPVSAEAEAASAGAMDELEIFKRKDTHAKLLITMNIEKDMRRKLGVVKTAKEMWDRLVSIHEQSSGYRLDRLSMEFFSARKDPSVSYLEYIATLQRTFHHLCEETQKQLGFEIPEKMLLLRITSTIPPEHRTVRQIWDATPPAERKLSDLIERLQLAEEFDNSDQDGAAFAVTSTAQANSRKSPISNATGNGEGKAFPFKCRKCGRRGHKASNCRLTKDRKSSKENGRRTSAAGFIASAFTSVAIRASHDEWIYDSGATVHMTRHREFFSKYVQFASPKQVNIGDGRTIQAVGKGTIAVEHLCEQTQEQLGFEIPEKMLLLRIMSTIPPEQRTVRQIWDATPPAERKLSDLVERLQLAEEFDNSDQDGAAFAIKSTAQANSRKSPISNATGNDEGKAFPFKCRKCGRRGHKASNCRLTKDRKSSKENGRRTSAAGFIASAFTSVAIRASPDEWIYDSGATVHMTRHREFFSKYVQFPSPKQVNIGDGRTIQAVGKGTIAVEVCIRRKWLESRLLEVLRVPEIRVNLFSQTATAKRGCNWSQVGASLRCKRDGRIVITGHRRDDGLWALHMHVKRLATFSMAASSSETVYQERLGHQNKRHVQSVLQKYGIVVTAGENEFCEGCAYGKQTRKSFSIREERPTVAGGLINADVCGSMSVTLLGGARYFLVFKDDYTKFPRLFLLKRKSEVTGNLKQFLAKAETTGHRVSALRADNGSEFDNRGVQNILAAKGITFLSSMPYTPEQKGCSERENRTLVDCTRSMLESKKLPKFLWAEAVATAAYIYNLTGRTPEEGKSPYELWHNRTVPKISHLRVFGTECFVHFPKQQRQKWSRKSDKGILVGYENFDGYRVFITSQRKVVRSCHVQFAKEKLSSVGILLEESKTTSNTTTGESSNDSVELRLDLPDAGTADTGAEEAGNGSGQTVESTTVGAEMRNLRDRAQLRKPVRFDDYVLLSVDAEAPKSYAEAMRAKESMHWKNGGRDAIISGKPNLDLPADKKVLSRRWVLRVKTKADGTVDRYKARLVAKGFAQKYGIDYDEIFSPVARFDTVRTILAVSADEDLVLRQFDVKTAFLYGSLEEEVYMKQPEGFDDGSGRVCKLQRSLYGLKQAPRCWNTRFKEFIRKQKLEQCHADPCLFVRIENGKKLIVAIYVDDGLVAGSSNEEVKQFLEELQREFKITVGSLDCFLGMQIQRRKDSSVFVCQKGYCEKILNKFNMAGANKVSTPCVKHTQETEEALDDNTSYLLHRKSSNRQQRQTEKRSNAFLNICVERRTSESCIKRRGLEAYSDADFARDVKLRKSMSGVVCRYNGAIITWLTEYIAASEGAKQVIWLTGLLKELGIKLKTPMLKIDNAGAEKLVRNPEFHKRTKHIAVKYHFVREKFLNGDLDIEHVASMDQLADIMTKPLGRVRFRELRDGLGLSHV</sequence>
<dbReference type="PANTHER" id="PTHR42648">
    <property type="entry name" value="TRANSPOSASE, PUTATIVE-RELATED"/>
    <property type="match status" value="1"/>
</dbReference>
<comment type="function">
    <text evidence="1">The aspartyl protease (PR) mediates the proteolytic cleavages of the Gag and Gag-Pol polyproteins after assembly of the VLP.</text>
</comment>
<evidence type="ECO:0000259" key="21">
    <source>
        <dbReference type="PROSITE" id="PS50994"/>
    </source>
</evidence>
<dbReference type="PANTHER" id="PTHR42648:SF11">
    <property type="entry name" value="TRANSPOSON TY4-P GAG-POL POLYPROTEIN"/>
    <property type="match status" value="1"/>
</dbReference>
<keyword evidence="15" id="KW-0917">Virion maturation</keyword>
<keyword evidence="17" id="KW-0511">Multifunctional enzyme</keyword>
<dbReference type="InterPro" id="IPR054722">
    <property type="entry name" value="PolX-like_BBD"/>
</dbReference>
<dbReference type="GO" id="GO:0005524">
    <property type="term" value="F:ATP binding"/>
    <property type="evidence" value="ECO:0007669"/>
    <property type="project" value="UniProtKB-KW"/>
</dbReference>